<comment type="caution">
    <text evidence="2">The sequence shown here is derived from an EMBL/GenBank/DDBJ whole genome shotgun (WGS) entry which is preliminary data.</text>
</comment>
<name>A0A812TS34_SYMPI</name>
<dbReference type="EMBL" id="CAJNIZ010032212">
    <property type="protein sequence ID" value="CAE7535350.1"/>
    <property type="molecule type" value="Genomic_DNA"/>
</dbReference>
<evidence type="ECO:0000256" key="1">
    <source>
        <dbReference type="SAM" id="MobiDB-lite"/>
    </source>
</evidence>
<protein>
    <submittedName>
        <fullName evidence="2">Uncharacterized protein</fullName>
    </submittedName>
</protein>
<keyword evidence="3" id="KW-1185">Reference proteome</keyword>
<dbReference type="OrthoDB" id="436008at2759"/>
<accession>A0A812TS34</accession>
<organism evidence="2 3">
    <name type="scientific">Symbiodinium pilosum</name>
    <name type="common">Dinoflagellate</name>
    <dbReference type="NCBI Taxonomy" id="2952"/>
    <lineage>
        <taxon>Eukaryota</taxon>
        <taxon>Sar</taxon>
        <taxon>Alveolata</taxon>
        <taxon>Dinophyceae</taxon>
        <taxon>Suessiales</taxon>
        <taxon>Symbiodiniaceae</taxon>
        <taxon>Symbiodinium</taxon>
    </lineage>
</organism>
<feature type="region of interest" description="Disordered" evidence="1">
    <location>
        <begin position="458"/>
        <end position="481"/>
    </location>
</feature>
<evidence type="ECO:0000313" key="2">
    <source>
        <dbReference type="EMBL" id="CAE7535350.1"/>
    </source>
</evidence>
<gene>
    <name evidence="2" type="ORF">SPIL2461_LOCUS14131</name>
</gene>
<proteinExistence type="predicted"/>
<reference evidence="2" key="1">
    <citation type="submission" date="2021-02" db="EMBL/GenBank/DDBJ databases">
        <authorList>
            <person name="Dougan E. K."/>
            <person name="Rhodes N."/>
            <person name="Thang M."/>
            <person name="Chan C."/>
        </authorList>
    </citation>
    <scope>NUCLEOTIDE SEQUENCE</scope>
</reference>
<dbReference type="Proteomes" id="UP000649617">
    <property type="component" value="Unassembled WGS sequence"/>
</dbReference>
<dbReference type="AlphaFoldDB" id="A0A812TS34"/>
<sequence>MEAAWKAFVVRLDPTLETSTAGKFRHVRACDFGKVQQQVLLHISKLEQESGNRMCVMSDILDRLHPAARQQVEAMMPAVSADVESAAEAYAAIQKWLMANRFWIFTDLPKSWCIVHQQECLLFPEQPGPCCKRQKMQEPSGIHINFAGNTCKGWSSVGSNRRFGDKSELVHAVWLSERARRGERGGEHLFISECTVRYPCEEKLSKPLEGAHEVLHITAGPDMLGWPVRRPRNLSCGLSKANMAWLGPTGAALQADFEAFFRRSLASTGDIFLVSPEAEVLAEQQRLGEQRGYKVTDIIYGVNSSLHTPGQILRHADYEKKRLLQNRSSSTFFADLDQNCNAGTSSAGVLIPTQLSHGSLFAWSAKRQMTMQEVWLSHGFNLLPQSTGNSMECRISSCLGRLTPKQQQELVGNGWHMGVLACWSMYVFAHSIKINRTMSLMPERSLLKKGGSQFYSGCSGSFDDDKESSGAERPTVQAQSE</sequence>
<evidence type="ECO:0000313" key="3">
    <source>
        <dbReference type="Proteomes" id="UP000649617"/>
    </source>
</evidence>